<dbReference type="Gene3D" id="3.30.70.330">
    <property type="match status" value="1"/>
</dbReference>
<feature type="coiled-coil region" evidence="1">
    <location>
        <begin position="294"/>
        <end position="325"/>
    </location>
</feature>
<feature type="compositionally biased region" description="Acidic residues" evidence="2">
    <location>
        <begin position="126"/>
        <end position="147"/>
    </location>
</feature>
<dbReference type="InterPro" id="IPR039884">
    <property type="entry name" value="R3HC1/R3HCL"/>
</dbReference>
<sequence>MESEQAKENVAADQPAPTPPPPAPPASQSKKSSQATNKQKSQGSKEKNQAQGDVKPRPRPRYTDKAKKNAKNKKDKADKEAAVEEEVQNGEPEVTEERLQDADEPVNGQPDPTNEEPDATSWVEAASEEGEGEEESWDTLFNDEGDSLEPQLEELTLKEGRKKKKAVQAASADGDDGVELTEDEIAHVVEIYDFPTEFKSDDLLKLFQCYQQKGFEIKWIDDNHVLGLFSHPIAAREALRTKHPLMKLRPLSQSSPEMKAKARSSDCLLPAKERPQTSAMLARKLVIGALGVKSNQTKEQVEAEKKKLQEAKEQKRLAAKQKEDAWEGK</sequence>
<evidence type="ECO:0000313" key="3">
    <source>
        <dbReference type="EMBL" id="TNN69473.1"/>
    </source>
</evidence>
<keyword evidence="4" id="KW-1185">Reference proteome</keyword>
<dbReference type="OrthoDB" id="5418203at2759"/>
<dbReference type="PANTHER" id="PTHR21678">
    <property type="entry name" value="GROWTH INHIBITION AND DIFFERENTIATION RELATED PROTEIN 88"/>
    <property type="match status" value="1"/>
</dbReference>
<dbReference type="Proteomes" id="UP000314294">
    <property type="component" value="Unassembled WGS sequence"/>
</dbReference>
<reference evidence="3 4" key="1">
    <citation type="submission" date="2019-03" db="EMBL/GenBank/DDBJ databases">
        <title>First draft genome of Liparis tanakae, snailfish: a comprehensive survey of snailfish specific genes.</title>
        <authorList>
            <person name="Kim W."/>
            <person name="Song I."/>
            <person name="Jeong J.-H."/>
            <person name="Kim D."/>
            <person name="Kim S."/>
            <person name="Ryu S."/>
            <person name="Song J.Y."/>
            <person name="Lee S.K."/>
        </authorList>
    </citation>
    <scope>NUCLEOTIDE SEQUENCE [LARGE SCALE GENOMIC DNA]</scope>
    <source>
        <tissue evidence="3">Muscle</tissue>
    </source>
</reference>
<accession>A0A4Z2HWV7</accession>
<comment type="caution">
    <text evidence="3">The sequence shown here is derived from an EMBL/GenBank/DDBJ whole genome shotgun (WGS) entry which is preliminary data.</text>
</comment>
<gene>
    <name evidence="3" type="primary">R3hcc1l</name>
    <name evidence="3" type="ORF">EYF80_020307</name>
</gene>
<evidence type="ECO:0000313" key="4">
    <source>
        <dbReference type="Proteomes" id="UP000314294"/>
    </source>
</evidence>
<dbReference type="PANTHER" id="PTHR21678:SF7">
    <property type="entry name" value="COILED-COIL DOMAIN-CONTAINING PROTEIN R3HCC1L"/>
    <property type="match status" value="1"/>
</dbReference>
<keyword evidence="1" id="KW-0175">Coiled coil</keyword>
<name>A0A4Z2HWV7_9TELE</name>
<dbReference type="EMBL" id="SRLO01000175">
    <property type="protein sequence ID" value="TNN69473.1"/>
    <property type="molecule type" value="Genomic_DNA"/>
</dbReference>
<feature type="region of interest" description="Disordered" evidence="2">
    <location>
        <begin position="1"/>
        <end position="149"/>
    </location>
</feature>
<evidence type="ECO:0000256" key="2">
    <source>
        <dbReference type="SAM" id="MobiDB-lite"/>
    </source>
</evidence>
<feature type="compositionally biased region" description="Pro residues" evidence="2">
    <location>
        <begin position="16"/>
        <end position="25"/>
    </location>
</feature>
<evidence type="ECO:0000256" key="1">
    <source>
        <dbReference type="SAM" id="Coils"/>
    </source>
</evidence>
<feature type="compositionally biased region" description="Low complexity" evidence="2">
    <location>
        <begin position="26"/>
        <end position="42"/>
    </location>
</feature>
<dbReference type="InterPro" id="IPR012677">
    <property type="entry name" value="Nucleotide-bd_a/b_plait_sf"/>
</dbReference>
<proteinExistence type="predicted"/>
<protein>
    <submittedName>
        <fullName evidence="3">Coiled-coil domain-containing protein R3HCC1L</fullName>
    </submittedName>
</protein>
<dbReference type="AlphaFoldDB" id="A0A4Z2HWV7"/>
<organism evidence="3 4">
    <name type="scientific">Liparis tanakae</name>
    <name type="common">Tanaka's snailfish</name>
    <dbReference type="NCBI Taxonomy" id="230148"/>
    <lineage>
        <taxon>Eukaryota</taxon>
        <taxon>Metazoa</taxon>
        <taxon>Chordata</taxon>
        <taxon>Craniata</taxon>
        <taxon>Vertebrata</taxon>
        <taxon>Euteleostomi</taxon>
        <taxon>Actinopterygii</taxon>
        <taxon>Neopterygii</taxon>
        <taxon>Teleostei</taxon>
        <taxon>Neoteleostei</taxon>
        <taxon>Acanthomorphata</taxon>
        <taxon>Eupercaria</taxon>
        <taxon>Perciformes</taxon>
        <taxon>Cottioidei</taxon>
        <taxon>Cottales</taxon>
        <taxon>Liparidae</taxon>
        <taxon>Liparis</taxon>
    </lineage>
</organism>